<dbReference type="EMBL" id="CP044232">
    <property type="protein sequence ID" value="QEW02198.1"/>
    <property type="molecule type" value="Genomic_DNA"/>
</dbReference>
<gene>
    <name evidence="2" type="ORF">F6J85_03180</name>
</gene>
<evidence type="ECO:0000313" key="3">
    <source>
        <dbReference type="Proteomes" id="UP000325516"/>
    </source>
</evidence>
<dbReference type="Proteomes" id="UP000325516">
    <property type="component" value="Chromosome"/>
</dbReference>
<feature type="compositionally biased region" description="Low complexity" evidence="1">
    <location>
        <begin position="34"/>
        <end position="56"/>
    </location>
</feature>
<name>A0A5J6L137_9MICO</name>
<feature type="region of interest" description="Disordered" evidence="1">
    <location>
        <begin position="34"/>
        <end position="74"/>
    </location>
</feature>
<dbReference type="KEGG" id="mlz:F6J85_03180"/>
<dbReference type="RefSeq" id="WP_150923796.1">
    <property type="nucleotide sequence ID" value="NZ_CP044232.1"/>
</dbReference>
<organism evidence="2 3">
    <name type="scientific">Microbacterium lushaniae</name>
    <dbReference type="NCBI Taxonomy" id="2614639"/>
    <lineage>
        <taxon>Bacteria</taxon>
        <taxon>Bacillati</taxon>
        <taxon>Actinomycetota</taxon>
        <taxon>Actinomycetes</taxon>
        <taxon>Micrococcales</taxon>
        <taxon>Microbacteriaceae</taxon>
        <taxon>Microbacterium</taxon>
    </lineage>
</organism>
<sequence>MLTPHMRVALVVTAVLVASGAVLSGWLLLSAEPPASPRTATTAAAPGPVPGATPEAGSEVLPPDEQAPPSDRLPAIAPATPRIAAPLPEPASAQGALVEGYPADLAAPLDGSDVLDSSLAVEGDVLQFTLIARSDASGSDIAAHYAERWAALGLAPAPETGPATSYRDAFSSVTVAAEAPSGTGTVYTVYGVLRAG</sequence>
<dbReference type="AlphaFoldDB" id="A0A5J6L137"/>
<accession>A0A5J6L137</accession>
<protein>
    <submittedName>
        <fullName evidence="2">Uncharacterized protein</fullName>
    </submittedName>
</protein>
<reference evidence="3" key="1">
    <citation type="submission" date="2019-09" db="EMBL/GenBank/DDBJ databases">
        <title>Mumia zhuanghuii sp. nov. isolated from the intestinal contents of plateau pika (Ochotona curzoniae) in the Qinghai-Tibet plateau of China.</title>
        <authorList>
            <person name="Tian Z."/>
        </authorList>
    </citation>
    <scope>NUCLEOTIDE SEQUENCE [LARGE SCALE GENOMIC DNA]</scope>
    <source>
        <strain evidence="3">L-031</strain>
    </source>
</reference>
<evidence type="ECO:0000313" key="2">
    <source>
        <dbReference type="EMBL" id="QEW02198.1"/>
    </source>
</evidence>
<evidence type="ECO:0000256" key="1">
    <source>
        <dbReference type="SAM" id="MobiDB-lite"/>
    </source>
</evidence>
<keyword evidence="3" id="KW-1185">Reference proteome</keyword>
<proteinExistence type="predicted"/>